<evidence type="ECO:0000256" key="2">
    <source>
        <dbReference type="ARBA" id="ARBA00023125"/>
    </source>
</evidence>
<dbReference type="InterPro" id="IPR019887">
    <property type="entry name" value="Tscrpt_reg_AsnC/Lrp_C"/>
</dbReference>
<dbReference type="InterPro" id="IPR019888">
    <property type="entry name" value="Tscrpt_reg_AsnC-like"/>
</dbReference>
<keyword evidence="6" id="KW-1185">Reference proteome</keyword>
<dbReference type="Pfam" id="PF01037">
    <property type="entry name" value="AsnC_trans_reg"/>
    <property type="match status" value="1"/>
</dbReference>
<evidence type="ECO:0000313" key="6">
    <source>
        <dbReference type="Proteomes" id="UP000320811"/>
    </source>
</evidence>
<sequence length="167" mass="18895">MPSGTVLQKKITAMDTLDKTDRRILQLLQQDARLNTKEIAHRIGLSVTPTYERLKKIEKSGVIKSYVTLLEGDKVGKTLMAFCNVSLQLHSQPLIKKFEAAIAGMTEVMECYHVAGTYDYLLKVVVDDMRRYQHFLTNKLAAIENIGQVHSSFVMTEIKHTTAIELL</sequence>
<accession>A0A561PWQ3</accession>
<evidence type="ECO:0000313" key="5">
    <source>
        <dbReference type="EMBL" id="TWF42540.1"/>
    </source>
</evidence>
<dbReference type="GO" id="GO:0005829">
    <property type="term" value="C:cytosol"/>
    <property type="evidence" value="ECO:0007669"/>
    <property type="project" value="TreeGrafter"/>
</dbReference>
<keyword evidence="1" id="KW-0805">Transcription regulation</keyword>
<dbReference type="InterPro" id="IPR036390">
    <property type="entry name" value="WH_DNA-bd_sf"/>
</dbReference>
<comment type="caution">
    <text evidence="5">The sequence shown here is derived from an EMBL/GenBank/DDBJ whole genome shotgun (WGS) entry which is preliminary data.</text>
</comment>
<feature type="domain" description="HTH asnC-type" evidence="4">
    <location>
        <begin position="17"/>
        <end position="78"/>
    </location>
</feature>
<dbReference type="AlphaFoldDB" id="A0A561PWQ3"/>
<dbReference type="SUPFAM" id="SSF46785">
    <property type="entry name" value="Winged helix' DNA-binding domain"/>
    <property type="match status" value="1"/>
</dbReference>
<evidence type="ECO:0000256" key="3">
    <source>
        <dbReference type="ARBA" id="ARBA00023163"/>
    </source>
</evidence>
<keyword evidence="2" id="KW-0238">DNA-binding</keyword>
<dbReference type="EMBL" id="VIWO01000002">
    <property type="protein sequence ID" value="TWF42540.1"/>
    <property type="molecule type" value="Genomic_DNA"/>
</dbReference>
<name>A0A561PWQ3_9BACT</name>
<proteinExistence type="predicted"/>
<reference evidence="5 6" key="1">
    <citation type="submission" date="2019-06" db="EMBL/GenBank/DDBJ databases">
        <title>Sorghum-associated microbial communities from plants grown in Nebraska, USA.</title>
        <authorList>
            <person name="Schachtman D."/>
        </authorList>
    </citation>
    <scope>NUCLEOTIDE SEQUENCE [LARGE SCALE GENOMIC DNA]</scope>
    <source>
        <strain evidence="5 6">1209</strain>
    </source>
</reference>
<evidence type="ECO:0000256" key="1">
    <source>
        <dbReference type="ARBA" id="ARBA00023015"/>
    </source>
</evidence>
<protein>
    <submittedName>
        <fullName evidence="5">Lrp/AsnC family leucine-responsive transcriptional regulator/Lrp/AsnC family transcriptional regulator</fullName>
    </submittedName>
</protein>
<dbReference type="GO" id="GO:0043200">
    <property type="term" value="P:response to amino acid"/>
    <property type="evidence" value="ECO:0007669"/>
    <property type="project" value="TreeGrafter"/>
</dbReference>
<dbReference type="SUPFAM" id="SSF54909">
    <property type="entry name" value="Dimeric alpha+beta barrel"/>
    <property type="match status" value="1"/>
</dbReference>
<dbReference type="GO" id="GO:0043565">
    <property type="term" value="F:sequence-specific DNA binding"/>
    <property type="evidence" value="ECO:0007669"/>
    <property type="project" value="InterPro"/>
</dbReference>
<evidence type="ECO:0000259" key="4">
    <source>
        <dbReference type="PROSITE" id="PS50956"/>
    </source>
</evidence>
<dbReference type="Gene3D" id="3.30.70.920">
    <property type="match status" value="1"/>
</dbReference>
<dbReference type="PANTHER" id="PTHR30154">
    <property type="entry name" value="LEUCINE-RESPONSIVE REGULATORY PROTEIN"/>
    <property type="match status" value="1"/>
</dbReference>
<dbReference type="Gene3D" id="1.10.10.10">
    <property type="entry name" value="Winged helix-like DNA-binding domain superfamily/Winged helix DNA-binding domain"/>
    <property type="match status" value="1"/>
</dbReference>
<dbReference type="PROSITE" id="PS50956">
    <property type="entry name" value="HTH_ASNC_2"/>
    <property type="match status" value="1"/>
</dbReference>
<dbReference type="CDD" id="cd00090">
    <property type="entry name" value="HTH_ARSR"/>
    <property type="match status" value="1"/>
</dbReference>
<dbReference type="PRINTS" id="PR00033">
    <property type="entry name" value="HTHASNC"/>
</dbReference>
<dbReference type="Proteomes" id="UP000320811">
    <property type="component" value="Unassembled WGS sequence"/>
</dbReference>
<dbReference type="PANTHER" id="PTHR30154:SF34">
    <property type="entry name" value="TRANSCRIPTIONAL REGULATOR AZLB"/>
    <property type="match status" value="1"/>
</dbReference>
<gene>
    <name evidence="5" type="ORF">FHW36_102300</name>
</gene>
<dbReference type="GO" id="GO:0006355">
    <property type="term" value="P:regulation of DNA-templated transcription"/>
    <property type="evidence" value="ECO:0007669"/>
    <property type="project" value="UniProtKB-ARBA"/>
</dbReference>
<keyword evidence="3" id="KW-0804">Transcription</keyword>
<dbReference type="InterPro" id="IPR000485">
    <property type="entry name" value="AsnC-type_HTH_dom"/>
</dbReference>
<dbReference type="SMART" id="SM00344">
    <property type="entry name" value="HTH_ASNC"/>
    <property type="match status" value="1"/>
</dbReference>
<organism evidence="5 6">
    <name type="scientific">Chitinophaga polysaccharea</name>
    <dbReference type="NCBI Taxonomy" id="1293035"/>
    <lineage>
        <taxon>Bacteria</taxon>
        <taxon>Pseudomonadati</taxon>
        <taxon>Bacteroidota</taxon>
        <taxon>Chitinophagia</taxon>
        <taxon>Chitinophagales</taxon>
        <taxon>Chitinophagaceae</taxon>
        <taxon>Chitinophaga</taxon>
    </lineage>
</organism>
<dbReference type="InterPro" id="IPR036388">
    <property type="entry name" value="WH-like_DNA-bd_sf"/>
</dbReference>
<dbReference type="InterPro" id="IPR011991">
    <property type="entry name" value="ArsR-like_HTH"/>
</dbReference>
<dbReference type="InterPro" id="IPR011008">
    <property type="entry name" value="Dimeric_a/b-barrel"/>
</dbReference>
<dbReference type="Pfam" id="PF13412">
    <property type="entry name" value="HTH_24"/>
    <property type="match status" value="1"/>
</dbReference>